<protein>
    <submittedName>
        <fullName evidence="2">Uncharacterized protein</fullName>
    </submittedName>
</protein>
<dbReference type="EMBL" id="JACHJJ010000018">
    <property type="protein sequence ID" value="MBB5965731.1"/>
    <property type="molecule type" value="Genomic_DNA"/>
</dbReference>
<feature type="non-terminal residue" evidence="2">
    <location>
        <position position="1"/>
    </location>
</feature>
<name>A0A841D7J1_PLAVE</name>
<evidence type="ECO:0000313" key="1">
    <source>
        <dbReference type="EMBL" id="MBB5965731.1"/>
    </source>
</evidence>
<organism evidence="2 3">
    <name type="scientific">Planomonospora venezuelensis</name>
    <dbReference type="NCBI Taxonomy" id="1999"/>
    <lineage>
        <taxon>Bacteria</taxon>
        <taxon>Bacillati</taxon>
        <taxon>Actinomycetota</taxon>
        <taxon>Actinomycetes</taxon>
        <taxon>Streptosporangiales</taxon>
        <taxon>Streptosporangiaceae</taxon>
        <taxon>Planomonospora</taxon>
    </lineage>
</organism>
<dbReference type="EMBL" id="JACHJJ010000019">
    <property type="protein sequence ID" value="MBB5965900.1"/>
    <property type="molecule type" value="Genomic_DNA"/>
</dbReference>
<evidence type="ECO:0000313" key="2">
    <source>
        <dbReference type="EMBL" id="MBB5965900.1"/>
    </source>
</evidence>
<keyword evidence="3" id="KW-1185">Reference proteome</keyword>
<dbReference type="Proteomes" id="UP000562352">
    <property type="component" value="Unassembled WGS sequence"/>
</dbReference>
<reference evidence="2 3" key="1">
    <citation type="submission" date="2020-08" db="EMBL/GenBank/DDBJ databases">
        <title>Genomic Encyclopedia of Type Strains, Phase III (KMG-III): the genomes of soil and plant-associated and newly described type strains.</title>
        <authorList>
            <person name="Whitman W."/>
        </authorList>
    </citation>
    <scope>NUCLEOTIDE SEQUENCE [LARGE SCALE GENOMIC DNA]</scope>
    <source>
        <strain evidence="2 3">CECT 3303</strain>
    </source>
</reference>
<evidence type="ECO:0000313" key="3">
    <source>
        <dbReference type="Proteomes" id="UP000562352"/>
    </source>
</evidence>
<accession>A0A841D7J1</accession>
<gene>
    <name evidence="1" type="ORF">FHS22_005021</name>
    <name evidence="2" type="ORF">FHS22_005190</name>
</gene>
<proteinExistence type="predicted"/>
<comment type="caution">
    <text evidence="2">The sequence shown here is derived from an EMBL/GenBank/DDBJ whole genome shotgun (WGS) entry which is preliminary data.</text>
</comment>
<sequence>RKNGLRAAQALHDALLGNPWTPALTQ</sequence>
<dbReference type="AlphaFoldDB" id="A0A841D7J1"/>